<dbReference type="EMBL" id="JBGBPQ010000012">
    <property type="protein sequence ID" value="KAL1514557.1"/>
    <property type="molecule type" value="Genomic_DNA"/>
</dbReference>
<dbReference type="AlphaFoldDB" id="A0AB34J5F0"/>
<sequence>MSSMRCGCNVRMQRAVGVLRIEEDDEWHLDREAPVCDLGEDEEAALCRSFDAANEEERLSAALESGRARGNSRLWPPT</sequence>
<comment type="caution">
    <text evidence="1">The sequence shown here is derived from an EMBL/GenBank/DDBJ whole genome shotgun (WGS) entry which is preliminary data.</text>
</comment>
<dbReference type="Proteomes" id="UP001515480">
    <property type="component" value="Unassembled WGS sequence"/>
</dbReference>
<evidence type="ECO:0000313" key="1">
    <source>
        <dbReference type="EMBL" id="KAL1514557.1"/>
    </source>
</evidence>
<keyword evidence="2" id="KW-1185">Reference proteome</keyword>
<protein>
    <submittedName>
        <fullName evidence="1">Uncharacterized protein</fullName>
    </submittedName>
</protein>
<evidence type="ECO:0000313" key="2">
    <source>
        <dbReference type="Proteomes" id="UP001515480"/>
    </source>
</evidence>
<gene>
    <name evidence="1" type="ORF">AB1Y20_003652</name>
</gene>
<proteinExistence type="predicted"/>
<accession>A0AB34J5F0</accession>
<name>A0AB34J5F0_PRYPA</name>
<organism evidence="1 2">
    <name type="scientific">Prymnesium parvum</name>
    <name type="common">Toxic golden alga</name>
    <dbReference type="NCBI Taxonomy" id="97485"/>
    <lineage>
        <taxon>Eukaryota</taxon>
        <taxon>Haptista</taxon>
        <taxon>Haptophyta</taxon>
        <taxon>Prymnesiophyceae</taxon>
        <taxon>Prymnesiales</taxon>
        <taxon>Prymnesiaceae</taxon>
        <taxon>Prymnesium</taxon>
    </lineage>
</organism>
<reference evidence="1 2" key="1">
    <citation type="journal article" date="2024" name="Science">
        <title>Giant polyketide synthase enzymes in the biosynthesis of giant marine polyether toxins.</title>
        <authorList>
            <person name="Fallon T.R."/>
            <person name="Shende V.V."/>
            <person name="Wierzbicki I.H."/>
            <person name="Pendleton A.L."/>
            <person name="Watervoot N.F."/>
            <person name="Auber R.P."/>
            <person name="Gonzalez D.J."/>
            <person name="Wisecaver J.H."/>
            <person name="Moore B.S."/>
        </authorList>
    </citation>
    <scope>NUCLEOTIDE SEQUENCE [LARGE SCALE GENOMIC DNA]</scope>
    <source>
        <strain evidence="1 2">12B1</strain>
    </source>
</reference>